<dbReference type="PANTHER" id="PTHR10629:SF52">
    <property type="entry name" value="DNA (CYTOSINE-5)-METHYLTRANSFERASE 1"/>
    <property type="match status" value="1"/>
</dbReference>
<dbReference type="InterPro" id="IPR029063">
    <property type="entry name" value="SAM-dependent_MTases_sf"/>
</dbReference>
<dbReference type="InterPro" id="IPR018117">
    <property type="entry name" value="C5_DNA_meth_AS"/>
</dbReference>
<dbReference type="AlphaFoldDB" id="A0AAX3RF66"/>
<accession>A0AAX3RF66</accession>
<feature type="active site" evidence="5">
    <location>
        <position position="147"/>
    </location>
</feature>
<reference evidence="8" key="1">
    <citation type="submission" date="2025-02" db="EMBL/GenBank/DDBJ databases">
        <title>Complete genome sequences of 52 Bacillus and Priestia strains isolated from West-African fermentations and 26 reference strains from the DSMZ collection.</title>
        <authorList>
            <person name="Wiedenbein E.S."/>
            <person name="Canoy T.S."/>
            <person name="Hui Y."/>
            <person name="Parkouda C."/>
            <person name="Dawende C."/>
            <person name="Ametefe E."/>
            <person name="Jespersen L."/>
            <person name="Nielsen D.S."/>
        </authorList>
    </citation>
    <scope>NUCLEOTIDE SEQUENCE</scope>
    <source>
        <strain evidence="8">PRO56</strain>
    </source>
</reference>
<dbReference type="GO" id="GO:0003677">
    <property type="term" value="F:DNA binding"/>
    <property type="evidence" value="ECO:0007669"/>
    <property type="project" value="TreeGrafter"/>
</dbReference>
<sequence>MDIPNHEPKMLSEKALKYMYANPKRRFIYSTDKPAGTIPAVIYKGVPYGVFYPVPHNERSEYMDDFSLTPQLPANGLTVLELFCGGGLGAIGFKAAGYDIVKALDFDKNAVKAYRHNFGDYVEQADINEIDIDSLPDTDVIFGGPPCQDFSVAGKGAGADGERGKLVWRYLEIIAAKQPKAFVFENVKGLITKRHRPTFDALIEKFNEIGYEISWEVVNAWHYGVAQKRERVFIVGIRKDLGFTFEFPKPLEGDYQTRVLRDVIGDLPEPCSQSNGGHLSNNYGTDYEMANRKESYEKPGATVTAHHRCSYTHPGEEPRRFTVRECLRIQSAPDTYVLPDDISLSAQYRIVGNGIASRVAWYIGRALADQLASASN</sequence>
<dbReference type="GO" id="GO:0044027">
    <property type="term" value="P:negative regulation of gene expression via chromosomal CpG island methylation"/>
    <property type="evidence" value="ECO:0007669"/>
    <property type="project" value="TreeGrafter"/>
</dbReference>
<keyword evidence="2 5" id="KW-0808">Transferase</keyword>
<evidence type="ECO:0000256" key="2">
    <source>
        <dbReference type="ARBA" id="ARBA00022679"/>
    </source>
</evidence>
<evidence type="ECO:0000256" key="4">
    <source>
        <dbReference type="ARBA" id="ARBA00022747"/>
    </source>
</evidence>
<dbReference type="Proteomes" id="UP001214898">
    <property type="component" value="Chromosome"/>
</dbReference>
<dbReference type="PROSITE" id="PS00094">
    <property type="entry name" value="C5_MTASE_1"/>
    <property type="match status" value="1"/>
</dbReference>
<evidence type="ECO:0000256" key="3">
    <source>
        <dbReference type="ARBA" id="ARBA00022691"/>
    </source>
</evidence>
<dbReference type="SUPFAM" id="SSF53335">
    <property type="entry name" value="S-adenosyl-L-methionine-dependent methyltransferases"/>
    <property type="match status" value="1"/>
</dbReference>
<dbReference type="GO" id="GO:0032259">
    <property type="term" value="P:methylation"/>
    <property type="evidence" value="ECO:0007669"/>
    <property type="project" value="UniProtKB-KW"/>
</dbReference>
<dbReference type="GO" id="GO:0003886">
    <property type="term" value="F:DNA (cytosine-5-)-methyltransferase activity"/>
    <property type="evidence" value="ECO:0007669"/>
    <property type="project" value="UniProtKB-EC"/>
</dbReference>
<dbReference type="GO" id="GO:0009307">
    <property type="term" value="P:DNA restriction-modification system"/>
    <property type="evidence" value="ECO:0007669"/>
    <property type="project" value="UniProtKB-KW"/>
</dbReference>
<evidence type="ECO:0000256" key="1">
    <source>
        <dbReference type="ARBA" id="ARBA00022603"/>
    </source>
</evidence>
<keyword evidence="1 5" id="KW-0489">Methyltransferase</keyword>
<dbReference type="PROSITE" id="PS51679">
    <property type="entry name" value="SAM_MT_C5"/>
    <property type="match status" value="1"/>
</dbReference>
<evidence type="ECO:0000256" key="6">
    <source>
        <dbReference type="RuleBase" id="RU000416"/>
    </source>
</evidence>
<keyword evidence="4" id="KW-0680">Restriction system</keyword>
<dbReference type="EC" id="2.1.1.37" evidence="7"/>
<dbReference type="Gene3D" id="3.90.120.10">
    <property type="entry name" value="DNA Methylase, subunit A, domain 2"/>
    <property type="match status" value="1"/>
</dbReference>
<gene>
    <name evidence="8" type="ORF">P5633_11805</name>
</gene>
<dbReference type="InterPro" id="IPR001525">
    <property type="entry name" value="C5_MeTfrase"/>
</dbReference>
<dbReference type="PRINTS" id="PR00105">
    <property type="entry name" value="C5METTRFRASE"/>
</dbReference>
<dbReference type="Gene3D" id="3.40.50.150">
    <property type="entry name" value="Vaccinia Virus protein VP39"/>
    <property type="match status" value="1"/>
</dbReference>
<proteinExistence type="inferred from homology"/>
<dbReference type="Pfam" id="PF00145">
    <property type="entry name" value="DNA_methylase"/>
    <property type="match status" value="1"/>
</dbReference>
<name>A0AAX3RF66_BACIU</name>
<dbReference type="InterPro" id="IPR050390">
    <property type="entry name" value="C5-Methyltransferase"/>
</dbReference>
<evidence type="ECO:0000256" key="5">
    <source>
        <dbReference type="PROSITE-ProRule" id="PRU01016"/>
    </source>
</evidence>
<protein>
    <recommendedName>
        <fullName evidence="7">Cytosine-specific methyltransferase</fullName>
        <ecNumber evidence="7">2.1.1.37</ecNumber>
    </recommendedName>
</protein>
<comment type="catalytic activity">
    <reaction evidence="7">
        <text>a 2'-deoxycytidine in DNA + S-adenosyl-L-methionine = a 5-methyl-2'-deoxycytidine in DNA + S-adenosyl-L-homocysteine + H(+)</text>
        <dbReference type="Rhea" id="RHEA:13681"/>
        <dbReference type="Rhea" id="RHEA-COMP:11369"/>
        <dbReference type="Rhea" id="RHEA-COMP:11370"/>
        <dbReference type="ChEBI" id="CHEBI:15378"/>
        <dbReference type="ChEBI" id="CHEBI:57856"/>
        <dbReference type="ChEBI" id="CHEBI:59789"/>
        <dbReference type="ChEBI" id="CHEBI:85452"/>
        <dbReference type="ChEBI" id="CHEBI:85454"/>
        <dbReference type="EC" id="2.1.1.37"/>
    </reaction>
</comment>
<keyword evidence="3 5" id="KW-0949">S-adenosyl-L-methionine</keyword>
<dbReference type="CDD" id="cd00315">
    <property type="entry name" value="Cyt_C5_DNA_methylase"/>
    <property type="match status" value="1"/>
</dbReference>
<dbReference type="NCBIfam" id="TIGR00675">
    <property type="entry name" value="dcm"/>
    <property type="match status" value="1"/>
</dbReference>
<evidence type="ECO:0000313" key="9">
    <source>
        <dbReference type="Proteomes" id="UP001214898"/>
    </source>
</evidence>
<organism evidence="8 9">
    <name type="scientific">Bacillus subtilis</name>
    <dbReference type="NCBI Taxonomy" id="1423"/>
    <lineage>
        <taxon>Bacteria</taxon>
        <taxon>Bacillati</taxon>
        <taxon>Bacillota</taxon>
        <taxon>Bacilli</taxon>
        <taxon>Bacillales</taxon>
        <taxon>Bacillaceae</taxon>
        <taxon>Bacillus</taxon>
    </lineage>
</organism>
<comment type="similarity">
    <text evidence="5 6">Belongs to the class I-like SAM-binding methyltransferase superfamily. C5-methyltransferase family.</text>
</comment>
<dbReference type="REBASE" id="702215">
    <property type="entry name" value="M.BsuO56ORF11805P"/>
</dbReference>
<evidence type="ECO:0000256" key="7">
    <source>
        <dbReference type="RuleBase" id="RU000417"/>
    </source>
</evidence>
<dbReference type="PANTHER" id="PTHR10629">
    <property type="entry name" value="CYTOSINE-SPECIFIC METHYLTRANSFERASE"/>
    <property type="match status" value="1"/>
</dbReference>
<evidence type="ECO:0000313" key="8">
    <source>
        <dbReference type="EMBL" id="WEY83131.1"/>
    </source>
</evidence>
<dbReference type="EMBL" id="CP120576">
    <property type="protein sequence ID" value="WEY83131.1"/>
    <property type="molecule type" value="Genomic_DNA"/>
</dbReference>